<protein>
    <submittedName>
        <fullName evidence="2">Uncharacterized protein</fullName>
    </submittedName>
</protein>
<feature type="compositionally biased region" description="Basic and acidic residues" evidence="1">
    <location>
        <begin position="96"/>
        <end position="106"/>
    </location>
</feature>
<reference evidence="2 3" key="1">
    <citation type="submission" date="2024-02" db="EMBL/GenBank/DDBJ databases">
        <authorList>
            <person name="Daric V."/>
            <person name="Darras S."/>
        </authorList>
    </citation>
    <scope>NUCLEOTIDE SEQUENCE [LARGE SCALE GENOMIC DNA]</scope>
</reference>
<dbReference type="Proteomes" id="UP001642483">
    <property type="component" value="Unassembled WGS sequence"/>
</dbReference>
<proteinExistence type="predicted"/>
<dbReference type="EMBL" id="CAWYQH010000100">
    <property type="protein sequence ID" value="CAK8685593.1"/>
    <property type="molecule type" value="Genomic_DNA"/>
</dbReference>
<accession>A0ABP0G3Z0</accession>
<evidence type="ECO:0000313" key="2">
    <source>
        <dbReference type="EMBL" id="CAK8685593.1"/>
    </source>
</evidence>
<feature type="region of interest" description="Disordered" evidence="1">
    <location>
        <begin position="73"/>
        <end position="111"/>
    </location>
</feature>
<feature type="compositionally biased region" description="Polar residues" evidence="1">
    <location>
        <begin position="80"/>
        <end position="94"/>
    </location>
</feature>
<keyword evidence="3" id="KW-1185">Reference proteome</keyword>
<gene>
    <name evidence="2" type="ORF">CVLEPA_LOCUS16707</name>
</gene>
<sequence>MLKAAKIPLNATEGLITKAKKRSAGTEIGNQEIFSTKYPADTLHQMPHMTSSNITFTQKVSPTSRVHVLEHFPPLDALPNPQTNQETFHSTPNRVTHLEQKQDTQRYDPWNDEYNSNKINLDAKLPLQVIEITSQTN</sequence>
<name>A0ABP0G3Z0_CLALP</name>
<comment type="caution">
    <text evidence="2">The sequence shown here is derived from an EMBL/GenBank/DDBJ whole genome shotgun (WGS) entry which is preliminary data.</text>
</comment>
<evidence type="ECO:0000313" key="3">
    <source>
        <dbReference type="Proteomes" id="UP001642483"/>
    </source>
</evidence>
<organism evidence="2 3">
    <name type="scientific">Clavelina lepadiformis</name>
    <name type="common">Light-bulb sea squirt</name>
    <name type="synonym">Ascidia lepadiformis</name>
    <dbReference type="NCBI Taxonomy" id="159417"/>
    <lineage>
        <taxon>Eukaryota</taxon>
        <taxon>Metazoa</taxon>
        <taxon>Chordata</taxon>
        <taxon>Tunicata</taxon>
        <taxon>Ascidiacea</taxon>
        <taxon>Aplousobranchia</taxon>
        <taxon>Clavelinidae</taxon>
        <taxon>Clavelina</taxon>
    </lineage>
</organism>
<evidence type="ECO:0000256" key="1">
    <source>
        <dbReference type="SAM" id="MobiDB-lite"/>
    </source>
</evidence>